<reference evidence="1" key="1">
    <citation type="submission" date="2023-08" db="EMBL/GenBank/DDBJ databases">
        <authorList>
            <person name="Audoor S."/>
            <person name="Bilcke G."/>
        </authorList>
    </citation>
    <scope>NUCLEOTIDE SEQUENCE</scope>
</reference>
<dbReference type="AlphaFoldDB" id="A0AAD2CLS7"/>
<sequence>MTDKRILTLGACTAIAVTASRFVSIKRVLSSLRPKNVQFLTIDDKEFVETNQEYDANDFKYHVLMPFIPGAFTSSDSYLPFLREIQIRCAKLGIRLDIAFGSFFFEVPNEAENDHILEAILKSAKEKGIKYDAKFLTGHSMGGYLAIEKAVTMTYDALIQIGCSMGSIWGVKDHRSLASYPQPVLTLVGEMDGFLRGLKLMHDMDTLDEEISREGIADDALLQKKRNKMDIVKPIIIHKEVNHLQAADNTVTEFQLKSGRHDFESALTPEEARERMAETISNFVLIVVSRTQTGLSDKSAYVSATEKQLKQSQDTREMLRPFRELSSTSSTSQFVMEAQRSIANLVQDIDITPTFHNSDEDFLYAKPFHSLAVAEKDTTLTTNIEVVAQDPILLDPKLPEATRQESPSFAIKAKSQDTFLQLSSSITKKEDPVSLRELNMLTMAKVLKEYVTQEQRVKYELHGRKLEFLEDLEIKVPPEWVKTPIQLTHEGNTTFVRSPFTRTSTAEFMPLKFRGMHYIKPMSPAQIYEWIVYDAFRHIPSK</sequence>
<evidence type="ECO:0000313" key="1">
    <source>
        <dbReference type="EMBL" id="CAJ1936625.1"/>
    </source>
</evidence>
<accession>A0AAD2CLS7</accession>
<dbReference type="Proteomes" id="UP001295423">
    <property type="component" value="Unassembled WGS sequence"/>
</dbReference>
<dbReference type="SUPFAM" id="SSF53474">
    <property type="entry name" value="alpha/beta-Hydrolases"/>
    <property type="match status" value="1"/>
</dbReference>
<name>A0AAD2CLS7_9STRA</name>
<gene>
    <name evidence="1" type="ORF">CYCCA115_LOCUS5284</name>
</gene>
<protein>
    <submittedName>
        <fullName evidence="1">Uncharacterized protein</fullName>
    </submittedName>
</protein>
<dbReference type="EMBL" id="CAKOGP040000557">
    <property type="protein sequence ID" value="CAJ1936625.1"/>
    <property type="molecule type" value="Genomic_DNA"/>
</dbReference>
<proteinExistence type="predicted"/>
<dbReference type="Gene3D" id="3.40.50.1820">
    <property type="entry name" value="alpha/beta hydrolase"/>
    <property type="match status" value="1"/>
</dbReference>
<keyword evidence="2" id="KW-1185">Reference proteome</keyword>
<organism evidence="1 2">
    <name type="scientific">Cylindrotheca closterium</name>
    <dbReference type="NCBI Taxonomy" id="2856"/>
    <lineage>
        <taxon>Eukaryota</taxon>
        <taxon>Sar</taxon>
        <taxon>Stramenopiles</taxon>
        <taxon>Ochrophyta</taxon>
        <taxon>Bacillariophyta</taxon>
        <taxon>Bacillariophyceae</taxon>
        <taxon>Bacillariophycidae</taxon>
        <taxon>Bacillariales</taxon>
        <taxon>Bacillariaceae</taxon>
        <taxon>Cylindrotheca</taxon>
    </lineage>
</organism>
<dbReference type="InterPro" id="IPR029058">
    <property type="entry name" value="AB_hydrolase_fold"/>
</dbReference>
<evidence type="ECO:0000313" key="2">
    <source>
        <dbReference type="Proteomes" id="UP001295423"/>
    </source>
</evidence>
<comment type="caution">
    <text evidence="1">The sequence shown here is derived from an EMBL/GenBank/DDBJ whole genome shotgun (WGS) entry which is preliminary data.</text>
</comment>